<dbReference type="Pfam" id="PF02219">
    <property type="entry name" value="MTHFR"/>
    <property type="match status" value="1"/>
</dbReference>
<comment type="cofactor">
    <cofactor evidence="1">
        <name>FAD</name>
        <dbReference type="ChEBI" id="CHEBI:57692"/>
    </cofactor>
</comment>
<evidence type="ECO:0000256" key="11">
    <source>
        <dbReference type="ARBA" id="ARBA00034478"/>
    </source>
</evidence>
<evidence type="ECO:0000259" key="13">
    <source>
        <dbReference type="Pfam" id="PF21895"/>
    </source>
</evidence>
<dbReference type="Pfam" id="PF21895">
    <property type="entry name" value="MTHFR_C"/>
    <property type="match status" value="1"/>
</dbReference>
<sequence length="606" mass="69341">MRVDQKIREWQEQNPGRYFFSFEYFPPKTETGTLNLYDRLDRMGMLNPMWIDITWGAGGSTADKTMDICLNAVRYHGLEPMMHLTCTNMKKEMIDEALEKCKENGIQNVLALRGDPPHNQERWTAVEGGFQYASDLVAYIREKHGEYFCIAVAGYPEGHLENESRDDDLKNLKYKVDMGANFIVTQLFYDNDEFMAFVKRARDIGIECPIIPGIMPIQNYAGFKRMTTLCKTKVPPAVLEDLETIKDDDGAVKDFGVKLCIQMCKRLMKEGVCPGLHFYTLNLEVSVMRIVDGLELVADHVSSRALPWKRSVHPSRDKEEVRPIFWANRPKSYIKRTMEWDDFPNGRWGKIDSPAYGDGFVSASQNPDETSMSHRRKMWGEDLASFDDVFRVFTCFIKNDPTVPRIPWCPDAPAEETNFLKKQLVAMNKKGLLTINSQPRVNGALSSDPYFGWGPHKGFVYQKAYAEFFCSPGMLTRLISAAEAGRLGTNVTYTAVNRQGKVQTNCAEDSVNAVTWGVFPNSEIKQPTVVDYASFVIWKDEAFSLWVDEWGCLYPDDSKSRQIIEEIANNWWLVNIVDNDFVSGDLFNHLTEEVSDPIKHKCSFNW</sequence>
<dbReference type="GO" id="GO:0035999">
    <property type="term" value="P:tetrahydrofolate interconversion"/>
    <property type="evidence" value="ECO:0007669"/>
    <property type="project" value="UniProtKB-UniPathway"/>
</dbReference>
<evidence type="ECO:0000256" key="9">
    <source>
        <dbReference type="ARBA" id="ARBA00023027"/>
    </source>
</evidence>
<keyword evidence="5" id="KW-0285">Flavoprotein</keyword>
<comment type="pathway">
    <text evidence="2">One-carbon metabolism; tetrahydrofolate interconversion.</text>
</comment>
<dbReference type="NCBIfam" id="TIGR00676">
    <property type="entry name" value="fadh2"/>
    <property type="match status" value="1"/>
</dbReference>
<proteinExistence type="inferred from homology"/>
<dbReference type="FunFam" id="3.20.20.220:FF:000002">
    <property type="entry name" value="Methylenetetrahydrofolate reductase"/>
    <property type="match status" value="1"/>
</dbReference>
<keyword evidence="4" id="KW-0028">Amino-acid biosynthesis</keyword>
<gene>
    <name evidence="14" type="ORF">Cvel_17427</name>
</gene>
<dbReference type="GO" id="GO:0009086">
    <property type="term" value="P:methionine biosynthetic process"/>
    <property type="evidence" value="ECO:0007669"/>
    <property type="project" value="UniProtKB-KW"/>
</dbReference>
<dbReference type="PANTHER" id="PTHR45754">
    <property type="entry name" value="METHYLENETETRAHYDROFOLATE REDUCTASE"/>
    <property type="match status" value="1"/>
</dbReference>
<comment type="pathway">
    <text evidence="11">Amino-acid biosynthesis; L-methionine biosynthesis via de novo pathway.</text>
</comment>
<dbReference type="EMBL" id="CDMZ01000428">
    <property type="protein sequence ID" value="CEM14068.1"/>
    <property type="molecule type" value="Genomic_DNA"/>
</dbReference>
<keyword evidence="10" id="KW-0486">Methionine biosynthesis</keyword>
<dbReference type="InterPro" id="IPR004620">
    <property type="entry name" value="MTHF_reductase_bac"/>
</dbReference>
<name>A0A0G4FJW1_9ALVE</name>
<dbReference type="PANTHER" id="PTHR45754:SF3">
    <property type="entry name" value="METHYLENETETRAHYDROFOLATE REDUCTASE (NADPH)"/>
    <property type="match status" value="1"/>
</dbReference>
<evidence type="ECO:0000256" key="3">
    <source>
        <dbReference type="ARBA" id="ARBA00006743"/>
    </source>
</evidence>
<dbReference type="CDD" id="cd00537">
    <property type="entry name" value="MTHFR"/>
    <property type="match status" value="1"/>
</dbReference>
<evidence type="ECO:0000256" key="7">
    <source>
        <dbReference type="ARBA" id="ARBA00022857"/>
    </source>
</evidence>
<feature type="domain" description="MTHFR SAM-binding regulatory" evidence="13">
    <location>
        <begin position="304"/>
        <end position="590"/>
    </location>
</feature>
<evidence type="ECO:0000256" key="4">
    <source>
        <dbReference type="ARBA" id="ARBA00022605"/>
    </source>
</evidence>
<keyword evidence="9" id="KW-0520">NAD</keyword>
<keyword evidence="8" id="KW-0560">Oxidoreductase</keyword>
<dbReference type="UniPathway" id="UPA00193"/>
<reference evidence="14" key="1">
    <citation type="submission" date="2014-11" db="EMBL/GenBank/DDBJ databases">
        <authorList>
            <person name="Otto D Thomas"/>
            <person name="Naeem Raeece"/>
        </authorList>
    </citation>
    <scope>NUCLEOTIDE SEQUENCE</scope>
</reference>
<dbReference type="AlphaFoldDB" id="A0A0G4FJW1"/>
<keyword evidence="7" id="KW-0521">NADP</keyword>
<evidence type="ECO:0000256" key="10">
    <source>
        <dbReference type="ARBA" id="ARBA00023167"/>
    </source>
</evidence>
<dbReference type="Gene3D" id="3.20.20.220">
    <property type="match status" value="1"/>
</dbReference>
<evidence type="ECO:0000256" key="1">
    <source>
        <dbReference type="ARBA" id="ARBA00001974"/>
    </source>
</evidence>
<dbReference type="InterPro" id="IPR004621">
    <property type="entry name" value="Fadh2_euk"/>
</dbReference>
<evidence type="ECO:0000256" key="5">
    <source>
        <dbReference type="ARBA" id="ARBA00022630"/>
    </source>
</evidence>
<dbReference type="InterPro" id="IPR003171">
    <property type="entry name" value="Mehydrof_redctse-like"/>
</dbReference>
<keyword evidence="6" id="KW-0274">FAD</keyword>
<dbReference type="VEuPathDB" id="CryptoDB:Cvel_17427"/>
<accession>A0A0G4FJW1</accession>
<dbReference type="GO" id="GO:0005829">
    <property type="term" value="C:cytosol"/>
    <property type="evidence" value="ECO:0007669"/>
    <property type="project" value="InterPro"/>
</dbReference>
<organism evidence="14">
    <name type="scientific">Chromera velia CCMP2878</name>
    <dbReference type="NCBI Taxonomy" id="1169474"/>
    <lineage>
        <taxon>Eukaryota</taxon>
        <taxon>Sar</taxon>
        <taxon>Alveolata</taxon>
        <taxon>Colpodellida</taxon>
        <taxon>Chromeraceae</taxon>
        <taxon>Chromera</taxon>
    </lineage>
</organism>
<comment type="similarity">
    <text evidence="3">Belongs to the methylenetetrahydrofolate reductase family.</text>
</comment>
<evidence type="ECO:0000256" key="6">
    <source>
        <dbReference type="ARBA" id="ARBA00022827"/>
    </source>
</evidence>
<protein>
    <recommendedName>
        <fullName evidence="12">methylenetetrahydrofolate reductase (NADH)</fullName>
        <ecNumber evidence="12">1.5.1.54</ecNumber>
    </recommendedName>
</protein>
<evidence type="ECO:0000256" key="2">
    <source>
        <dbReference type="ARBA" id="ARBA00004777"/>
    </source>
</evidence>
<dbReference type="SUPFAM" id="SSF51730">
    <property type="entry name" value="FAD-linked oxidoreductase"/>
    <property type="match status" value="1"/>
</dbReference>
<dbReference type="GO" id="GO:0071949">
    <property type="term" value="F:FAD binding"/>
    <property type="evidence" value="ECO:0007669"/>
    <property type="project" value="TreeGrafter"/>
</dbReference>
<evidence type="ECO:0000256" key="8">
    <source>
        <dbReference type="ARBA" id="ARBA00023002"/>
    </source>
</evidence>
<dbReference type="GO" id="GO:0106312">
    <property type="term" value="F:methylenetetrahydrofolate reductase (NADH) activity"/>
    <property type="evidence" value="ECO:0007669"/>
    <property type="project" value="UniProtKB-EC"/>
</dbReference>
<evidence type="ECO:0000313" key="14">
    <source>
        <dbReference type="EMBL" id="CEM14068.1"/>
    </source>
</evidence>
<dbReference type="EC" id="1.5.1.54" evidence="12"/>
<dbReference type="InterPro" id="IPR053806">
    <property type="entry name" value="MTHFR_C"/>
</dbReference>
<evidence type="ECO:0000256" key="12">
    <source>
        <dbReference type="ARBA" id="ARBA00034529"/>
    </source>
</evidence>
<dbReference type="NCBIfam" id="TIGR00677">
    <property type="entry name" value="fadh2_euk"/>
    <property type="match status" value="1"/>
</dbReference>
<dbReference type="InterPro" id="IPR029041">
    <property type="entry name" value="FAD-linked_oxidoreductase-like"/>
</dbReference>